<feature type="region of interest" description="Disordered" evidence="1">
    <location>
        <begin position="1"/>
        <end position="82"/>
    </location>
</feature>
<evidence type="ECO:0000313" key="3">
    <source>
        <dbReference type="Proteomes" id="UP000323946"/>
    </source>
</evidence>
<dbReference type="OrthoDB" id="8871309at2"/>
<dbReference type="Proteomes" id="UP000323946">
    <property type="component" value="Unassembled WGS sequence"/>
</dbReference>
<dbReference type="EMBL" id="VWPH01000005">
    <property type="protein sequence ID" value="KAA5834314.1"/>
    <property type="molecule type" value="Genomic_DNA"/>
</dbReference>
<sequence length="82" mass="8603">MFMNECSQYAGGGSRSSADQEHGPGGIDKGYFAHQKYGYDEDLDDNGTADCSDPDVSQPTGTGGFCLAPTAAPTPPRTIGRR</sequence>
<evidence type="ECO:0000313" key="2">
    <source>
        <dbReference type="EMBL" id="KAA5834314.1"/>
    </source>
</evidence>
<protein>
    <submittedName>
        <fullName evidence="2">Uncharacterized protein</fullName>
    </submittedName>
</protein>
<evidence type="ECO:0000256" key="1">
    <source>
        <dbReference type="SAM" id="MobiDB-lite"/>
    </source>
</evidence>
<dbReference type="AlphaFoldDB" id="A0A5M7C436"/>
<reference evidence="2 3" key="1">
    <citation type="submission" date="2019-09" db="EMBL/GenBank/DDBJ databases">
        <title>Draft genome sequence of the thermophilic Saccharopolyspora hirsuta VKM Ac-666T.</title>
        <authorList>
            <person name="Lobastova T.G."/>
            <person name="Fokina V."/>
            <person name="Bragin E.Y."/>
            <person name="Shtratnikova V.Y."/>
            <person name="Starodumova I.P."/>
            <person name="Tarlachkov S.V."/>
            <person name="Donova M.V."/>
        </authorList>
    </citation>
    <scope>NUCLEOTIDE SEQUENCE [LARGE SCALE GENOMIC DNA]</scope>
    <source>
        <strain evidence="2 3">VKM Ac-666</strain>
    </source>
</reference>
<keyword evidence="3" id="KW-1185">Reference proteome</keyword>
<dbReference type="RefSeq" id="WP_150066616.1">
    <property type="nucleotide sequence ID" value="NZ_JBEPDJ010000005.1"/>
</dbReference>
<comment type="caution">
    <text evidence="2">The sequence shown here is derived from an EMBL/GenBank/DDBJ whole genome shotgun (WGS) entry which is preliminary data.</text>
</comment>
<organism evidence="2 3">
    <name type="scientific">Saccharopolyspora hirsuta</name>
    <dbReference type="NCBI Taxonomy" id="1837"/>
    <lineage>
        <taxon>Bacteria</taxon>
        <taxon>Bacillati</taxon>
        <taxon>Actinomycetota</taxon>
        <taxon>Actinomycetes</taxon>
        <taxon>Pseudonocardiales</taxon>
        <taxon>Pseudonocardiaceae</taxon>
        <taxon>Saccharopolyspora</taxon>
    </lineage>
</organism>
<proteinExistence type="predicted"/>
<accession>A0A5M7C436</accession>
<gene>
    <name evidence="2" type="ORF">F1721_11530</name>
</gene>
<name>A0A5M7C436_SACHI</name>